<dbReference type="SUPFAM" id="SSF52242">
    <property type="entry name" value="Cobalamin (vitamin B12)-binding domain"/>
    <property type="match status" value="1"/>
</dbReference>
<evidence type="ECO:0000256" key="5">
    <source>
        <dbReference type="ARBA" id="ARBA00023014"/>
    </source>
</evidence>
<comment type="cofactor">
    <cofactor evidence="1">
        <name>[4Fe-4S] cluster</name>
        <dbReference type="ChEBI" id="CHEBI:49883"/>
    </cofactor>
</comment>
<dbReference type="InterPro" id="IPR034466">
    <property type="entry name" value="Methyltransferase_Class_B"/>
</dbReference>
<evidence type="ECO:0000313" key="8">
    <source>
        <dbReference type="EMBL" id="HIR92506.1"/>
    </source>
</evidence>
<evidence type="ECO:0000256" key="4">
    <source>
        <dbReference type="ARBA" id="ARBA00023004"/>
    </source>
</evidence>
<dbReference type="InterPro" id="IPR006158">
    <property type="entry name" value="Cobalamin-bd"/>
</dbReference>
<dbReference type="Gene3D" id="3.80.30.20">
    <property type="entry name" value="tm_1862 like domain"/>
    <property type="match status" value="1"/>
</dbReference>
<dbReference type="SFLD" id="SFLDG01082">
    <property type="entry name" value="B12-binding_domain_containing"/>
    <property type="match status" value="1"/>
</dbReference>
<reference evidence="8" key="2">
    <citation type="journal article" date="2021" name="PeerJ">
        <title>Extensive microbial diversity within the chicken gut microbiome revealed by metagenomics and culture.</title>
        <authorList>
            <person name="Gilroy R."/>
            <person name="Ravi A."/>
            <person name="Getino M."/>
            <person name="Pursley I."/>
            <person name="Horton D.L."/>
            <person name="Alikhan N.F."/>
            <person name="Baker D."/>
            <person name="Gharbi K."/>
            <person name="Hall N."/>
            <person name="Watson M."/>
            <person name="Adriaenssens E.M."/>
            <person name="Foster-Nyarko E."/>
            <person name="Jarju S."/>
            <person name="Secka A."/>
            <person name="Antonio M."/>
            <person name="Oren A."/>
            <person name="Chaudhuri R.R."/>
            <person name="La Ragione R."/>
            <person name="Hildebrand F."/>
            <person name="Pallen M.J."/>
        </authorList>
    </citation>
    <scope>NUCLEOTIDE SEQUENCE</scope>
    <source>
        <strain evidence="8">ChiSxjej1B13-7041</strain>
    </source>
</reference>
<reference evidence="8" key="1">
    <citation type="submission" date="2020-10" db="EMBL/GenBank/DDBJ databases">
        <authorList>
            <person name="Gilroy R."/>
        </authorList>
    </citation>
    <scope>NUCLEOTIDE SEQUENCE</scope>
    <source>
        <strain evidence="8">ChiSxjej1B13-7041</strain>
    </source>
</reference>
<dbReference type="InterPro" id="IPR023404">
    <property type="entry name" value="rSAM_horseshoe"/>
</dbReference>
<evidence type="ECO:0000313" key="9">
    <source>
        <dbReference type="Proteomes" id="UP000886841"/>
    </source>
</evidence>
<evidence type="ECO:0000256" key="1">
    <source>
        <dbReference type="ARBA" id="ARBA00001966"/>
    </source>
</evidence>
<dbReference type="PROSITE" id="PS51918">
    <property type="entry name" value="RADICAL_SAM"/>
    <property type="match status" value="1"/>
</dbReference>
<dbReference type="InterPro" id="IPR006638">
    <property type="entry name" value="Elp3/MiaA/NifB-like_rSAM"/>
</dbReference>
<dbReference type="InterPro" id="IPR051198">
    <property type="entry name" value="BchE-like"/>
</dbReference>
<dbReference type="GO" id="GO:0051539">
    <property type="term" value="F:4 iron, 4 sulfur cluster binding"/>
    <property type="evidence" value="ECO:0007669"/>
    <property type="project" value="UniProtKB-KW"/>
</dbReference>
<accession>A0A9D1EIM2</accession>
<dbReference type="EMBL" id="DVHU01000031">
    <property type="protein sequence ID" value="HIR92506.1"/>
    <property type="molecule type" value="Genomic_DNA"/>
</dbReference>
<dbReference type="Proteomes" id="UP000886841">
    <property type="component" value="Unassembled WGS sequence"/>
</dbReference>
<dbReference type="Pfam" id="PF13311">
    <property type="entry name" value="DUF4080"/>
    <property type="match status" value="1"/>
</dbReference>
<dbReference type="PROSITE" id="PS51332">
    <property type="entry name" value="B12_BINDING"/>
    <property type="match status" value="1"/>
</dbReference>
<proteinExistence type="predicted"/>
<dbReference type="SMART" id="SM00729">
    <property type="entry name" value="Elp3"/>
    <property type="match status" value="1"/>
</dbReference>
<keyword evidence="3" id="KW-0479">Metal-binding</keyword>
<comment type="caution">
    <text evidence="8">The sequence shown here is derived from an EMBL/GenBank/DDBJ whole genome shotgun (WGS) entry which is preliminary data.</text>
</comment>
<dbReference type="PANTHER" id="PTHR43409">
    <property type="entry name" value="ANAEROBIC MAGNESIUM-PROTOPORPHYRIN IX MONOMETHYL ESTER CYCLASE-RELATED"/>
    <property type="match status" value="1"/>
</dbReference>
<dbReference type="Pfam" id="PF04055">
    <property type="entry name" value="Radical_SAM"/>
    <property type="match status" value="1"/>
</dbReference>
<dbReference type="PANTHER" id="PTHR43409:SF16">
    <property type="entry name" value="SLR0320 PROTEIN"/>
    <property type="match status" value="1"/>
</dbReference>
<feature type="domain" description="B12-binding" evidence="6">
    <location>
        <begin position="1"/>
        <end position="134"/>
    </location>
</feature>
<dbReference type="CDD" id="cd01335">
    <property type="entry name" value="Radical_SAM"/>
    <property type="match status" value="1"/>
</dbReference>
<dbReference type="CDD" id="cd02068">
    <property type="entry name" value="radical_SAM_B12_BD"/>
    <property type="match status" value="1"/>
</dbReference>
<keyword evidence="4" id="KW-0408">Iron</keyword>
<sequence>MKVLLTAVNAKYIHSNLAVYSLRACAGPYRPQVELREYTINQQPDEVLREIYRARPDFLCFSCYIWNISYIRELCIELKKILPDTRIWLGGPEVSYDAQKVLEELPQVEGIFLGEGEATFREWLPWALDGQGRAQDIGGLAFRDGQGQIWDKGFREPIDLDQVPFVYEDLKLFSHKIIYYETSRGCPFSCSYCLSSVDKRLRFRSMELVKRELVFFLENRVPQVKLVDRTFNCSHPRTKEIWRFLLEHDNGVTNFHFEISGDLLDQEEIELLGQMRPGLVQLEIGVQTTNPRTLKEICRRMDFPRLSHNVEQIRQGKNVHQHLDLIAGLPFEDYASFKKSFNDVYALAPQQLQLGFLKVLKGSLMHSRAQEYGCLYHHREPYEVLKTRWLSYGELLRLKQVEEMVEVYYNSGQFSCSLPVLEREFADAFSLYETLGEFYRQRGYLSQSHTRIRRYEILREFARETGGEVLEDKLTEYLVCDLYLRENLKSRPEFAGLLDRERIKSFYRERARDLLPGYEAYEERQISRMTHLEYFREDVLGQGRGNYWVLFDYLSRDPLDYSAARQVILAEEMDSDCGR</sequence>
<evidence type="ECO:0000256" key="2">
    <source>
        <dbReference type="ARBA" id="ARBA00022691"/>
    </source>
</evidence>
<dbReference type="GO" id="GO:0005829">
    <property type="term" value="C:cytosol"/>
    <property type="evidence" value="ECO:0007669"/>
    <property type="project" value="TreeGrafter"/>
</dbReference>
<dbReference type="SFLD" id="SFLDS00029">
    <property type="entry name" value="Radical_SAM"/>
    <property type="match status" value="1"/>
</dbReference>
<protein>
    <submittedName>
        <fullName evidence="8">B12-binding domain-containing radical SAM protein</fullName>
    </submittedName>
</protein>
<keyword evidence="2" id="KW-0949">S-adenosyl-L-methionine</keyword>
<dbReference type="InterPro" id="IPR036724">
    <property type="entry name" value="Cobalamin-bd_sf"/>
</dbReference>
<evidence type="ECO:0000256" key="3">
    <source>
        <dbReference type="ARBA" id="ARBA00022723"/>
    </source>
</evidence>
<feature type="domain" description="Radical SAM core" evidence="7">
    <location>
        <begin position="172"/>
        <end position="402"/>
    </location>
</feature>
<dbReference type="GO" id="GO:0031419">
    <property type="term" value="F:cobalamin binding"/>
    <property type="evidence" value="ECO:0007669"/>
    <property type="project" value="InterPro"/>
</dbReference>
<evidence type="ECO:0000259" key="7">
    <source>
        <dbReference type="PROSITE" id="PS51918"/>
    </source>
</evidence>
<dbReference type="InterPro" id="IPR007197">
    <property type="entry name" value="rSAM"/>
</dbReference>
<dbReference type="SUPFAM" id="SSF102114">
    <property type="entry name" value="Radical SAM enzymes"/>
    <property type="match status" value="1"/>
</dbReference>
<dbReference type="Gene3D" id="3.40.50.280">
    <property type="entry name" value="Cobalamin-binding domain"/>
    <property type="match status" value="1"/>
</dbReference>
<name>A0A9D1EIM2_9FIRM</name>
<dbReference type="Pfam" id="PF02310">
    <property type="entry name" value="B12-binding"/>
    <property type="match status" value="1"/>
</dbReference>
<dbReference type="InterPro" id="IPR058240">
    <property type="entry name" value="rSAM_sf"/>
</dbReference>
<dbReference type="InterPro" id="IPR025288">
    <property type="entry name" value="DUF4080"/>
</dbReference>
<dbReference type="SFLD" id="SFLDG01123">
    <property type="entry name" value="methyltransferase_(Class_B)"/>
    <property type="match status" value="1"/>
</dbReference>
<dbReference type="GO" id="GO:0003824">
    <property type="term" value="F:catalytic activity"/>
    <property type="evidence" value="ECO:0007669"/>
    <property type="project" value="InterPro"/>
</dbReference>
<gene>
    <name evidence="8" type="ORF">IAB98_03665</name>
</gene>
<dbReference type="AlphaFoldDB" id="A0A9D1EIM2"/>
<evidence type="ECO:0000259" key="6">
    <source>
        <dbReference type="PROSITE" id="PS51332"/>
    </source>
</evidence>
<organism evidence="8 9">
    <name type="scientific">Candidatus Egerieimonas intestinavium</name>
    <dbReference type="NCBI Taxonomy" id="2840777"/>
    <lineage>
        <taxon>Bacteria</taxon>
        <taxon>Bacillati</taxon>
        <taxon>Bacillota</taxon>
        <taxon>Clostridia</taxon>
        <taxon>Lachnospirales</taxon>
        <taxon>Lachnospiraceae</taxon>
        <taxon>Lachnospiraceae incertae sedis</taxon>
        <taxon>Candidatus Egerieimonas</taxon>
    </lineage>
</organism>
<keyword evidence="5" id="KW-0411">Iron-sulfur</keyword>
<dbReference type="GO" id="GO:0046872">
    <property type="term" value="F:metal ion binding"/>
    <property type="evidence" value="ECO:0007669"/>
    <property type="project" value="UniProtKB-KW"/>
</dbReference>